<feature type="compositionally biased region" description="Acidic residues" evidence="1">
    <location>
        <begin position="1"/>
        <end position="21"/>
    </location>
</feature>
<feature type="compositionally biased region" description="Low complexity" evidence="1">
    <location>
        <begin position="423"/>
        <end position="523"/>
    </location>
</feature>
<dbReference type="OrthoDB" id="5419821at2759"/>
<feature type="compositionally biased region" description="Low complexity" evidence="1">
    <location>
        <begin position="784"/>
        <end position="805"/>
    </location>
</feature>
<reference evidence="3 4" key="1">
    <citation type="submission" date="2021-08" db="EMBL/GenBank/DDBJ databases">
        <title>Draft Genome Sequence of Phanerochaete sordida strain YK-624.</title>
        <authorList>
            <person name="Mori T."/>
            <person name="Dohra H."/>
            <person name="Suzuki T."/>
            <person name="Kawagishi H."/>
            <person name="Hirai H."/>
        </authorList>
    </citation>
    <scope>NUCLEOTIDE SEQUENCE [LARGE SCALE GENOMIC DNA]</scope>
    <source>
        <strain evidence="3 4">YK-624</strain>
    </source>
</reference>
<feature type="compositionally biased region" description="Pro residues" evidence="1">
    <location>
        <begin position="738"/>
        <end position="749"/>
    </location>
</feature>
<feature type="region of interest" description="Disordered" evidence="1">
    <location>
        <begin position="369"/>
        <end position="617"/>
    </location>
</feature>
<gene>
    <name evidence="3" type="ORF">PsYK624_103010</name>
</gene>
<dbReference type="EMBL" id="BPQB01000037">
    <property type="protein sequence ID" value="GJE94133.1"/>
    <property type="molecule type" value="Genomic_DNA"/>
</dbReference>
<feature type="region of interest" description="Disordered" evidence="1">
    <location>
        <begin position="709"/>
        <end position="835"/>
    </location>
</feature>
<evidence type="ECO:0000256" key="1">
    <source>
        <dbReference type="SAM" id="MobiDB-lite"/>
    </source>
</evidence>
<feature type="compositionally biased region" description="Polar residues" evidence="1">
    <location>
        <begin position="548"/>
        <end position="568"/>
    </location>
</feature>
<comment type="caution">
    <text evidence="3">The sequence shown here is derived from an EMBL/GenBank/DDBJ whole genome shotgun (WGS) entry which is preliminary data.</text>
</comment>
<accession>A0A9P3GFT5</accession>
<feature type="compositionally biased region" description="Basic residues" evidence="1">
    <location>
        <begin position="396"/>
        <end position="405"/>
    </location>
</feature>
<organism evidence="3 4">
    <name type="scientific">Phanerochaete sordida</name>
    <dbReference type="NCBI Taxonomy" id="48140"/>
    <lineage>
        <taxon>Eukaryota</taxon>
        <taxon>Fungi</taxon>
        <taxon>Dikarya</taxon>
        <taxon>Basidiomycota</taxon>
        <taxon>Agaricomycotina</taxon>
        <taxon>Agaricomycetes</taxon>
        <taxon>Polyporales</taxon>
        <taxon>Phanerochaetaceae</taxon>
        <taxon>Phanerochaete</taxon>
    </lineage>
</organism>
<dbReference type="Pfam" id="PF03235">
    <property type="entry name" value="GmrSD_N"/>
    <property type="match status" value="1"/>
</dbReference>
<feature type="region of interest" description="Disordered" evidence="1">
    <location>
        <begin position="1"/>
        <end position="30"/>
    </location>
</feature>
<dbReference type="PANTHER" id="PTHR39639:SF1">
    <property type="entry name" value="DUF262 DOMAIN-CONTAINING PROTEIN"/>
    <property type="match status" value="1"/>
</dbReference>
<evidence type="ECO:0000313" key="3">
    <source>
        <dbReference type="EMBL" id="GJE94133.1"/>
    </source>
</evidence>
<keyword evidence="4" id="KW-1185">Reference proteome</keyword>
<dbReference type="AlphaFoldDB" id="A0A9P3GFT5"/>
<sequence length="835" mass="89520">MWSDYESDSDLTDLGEDDEDYEPSKRKKSSKQAKIDIEYTISNALRPPRAANYATKYIYDLMVDCNINLDPQYQRDVVWPESKQIGLIDSLMRNYYVPPIIFAVKRNPMTGEDVRVCIDGKQRLTSLRRFLDGEIAHKDLTTGKKYFFKQAKGAKRAILPQTLVRSFQMKQIVCMEYSEIDEEQEREIFQRVQMGMALTVAERMQAISGPWSDIIREIQAAVIGEEGFGTALDWETGRGRDFQNLALIVYLITEPKVTYPTVNQLEKWLQQSKLVPAKLHHDVLQTFRIFVHLVRDPKYSKAFQKPARISPIEFIMTGYAIYTFGIRGRLTYAQLSSVIIKMRETARRKHADVRANKKVMTTMHKYLLTVSKKPPPHDPEDDDTPASEAINGGAKKTAKAVKRKRNDVQEEDEEEPPRRAGPSKTIAVKAASTSKTKAKTVSKATSKASAPKATGSKTTVKKVATSSSVSKASGTISKATKPATQPSASTSASASSAKNLPHAASSTASQSSSGTATPQQASTVATSENMGPPAVPRRSTQDEMDVDTTAQAGTRGSADRQSPSTSRATPAEDAMRRNSTSNAQVPLATPPPVPRATASPPVAIKPDPDGQRRGTIFDRLAPIRAARGGQTSPVALSPSTSLFAQHQQQFFSSASPPSSASPTLSISTSALAPFLQRPPVATAFQANAARPAAAPAHPQITAAAVQSMLARGAGQSPTSPTAPVFAARRPSVSLGPQSPSPAGAPPPSSAAPSGSAPPGSGAAAQNSGGDAAQDKSHSAPPAPGANAGGAEKAPPQGPRSLSPTLPRRPERMAQQDEGNTLVAARMSPEASRGSR</sequence>
<feature type="compositionally biased region" description="Low complexity" evidence="1">
    <location>
        <begin position="750"/>
        <end position="771"/>
    </location>
</feature>
<name>A0A9P3GFT5_9APHY</name>
<feature type="domain" description="GmrSD restriction endonucleases N-terminal" evidence="2">
    <location>
        <begin position="69"/>
        <end position="190"/>
    </location>
</feature>
<feature type="compositionally biased region" description="Basic and acidic residues" evidence="1">
    <location>
        <begin position="606"/>
        <end position="616"/>
    </location>
</feature>
<protein>
    <recommendedName>
        <fullName evidence="2">GmrSD restriction endonucleases N-terminal domain-containing protein</fullName>
    </recommendedName>
</protein>
<proteinExistence type="predicted"/>
<evidence type="ECO:0000259" key="2">
    <source>
        <dbReference type="Pfam" id="PF03235"/>
    </source>
</evidence>
<evidence type="ECO:0000313" key="4">
    <source>
        <dbReference type="Proteomes" id="UP000703269"/>
    </source>
</evidence>
<dbReference type="PANTHER" id="PTHR39639">
    <property type="entry name" value="CHROMOSOME 16, WHOLE GENOME SHOTGUN SEQUENCE"/>
    <property type="match status" value="1"/>
</dbReference>
<dbReference type="InterPro" id="IPR004919">
    <property type="entry name" value="GmrSD_N"/>
</dbReference>
<dbReference type="Proteomes" id="UP000703269">
    <property type="component" value="Unassembled WGS sequence"/>
</dbReference>